<reference evidence="1 2" key="1">
    <citation type="submission" date="2016-05" db="EMBL/GenBank/DDBJ databases">
        <title>Nuclear genome of Blastocystis sp. subtype 1 NandII.</title>
        <authorList>
            <person name="Gentekaki E."/>
            <person name="Curtis B."/>
            <person name="Stairs C."/>
            <person name="Eme L."/>
            <person name="Herman E."/>
            <person name="Klimes V."/>
            <person name="Arias M.C."/>
            <person name="Elias M."/>
            <person name="Hilliou F."/>
            <person name="Klute M."/>
            <person name="Malik S.-B."/>
            <person name="Pightling A."/>
            <person name="Rachubinski R."/>
            <person name="Salas D."/>
            <person name="Schlacht A."/>
            <person name="Suga H."/>
            <person name="Archibald J."/>
            <person name="Ball S.G."/>
            <person name="Clark G."/>
            <person name="Dacks J."/>
            <person name="Van Der Giezen M."/>
            <person name="Tsaousis A."/>
            <person name="Roger A."/>
        </authorList>
    </citation>
    <scope>NUCLEOTIDE SEQUENCE [LARGE SCALE GENOMIC DNA]</scope>
    <source>
        <strain evidence="2">ATCC 50177 / NandII</strain>
    </source>
</reference>
<sequence length="291" mass="33763">MAWLVDNCGFTISHSKALEIPCLNCLGIEKDGVRFLDDRAVEFTSKTRSTVVKTVIHFALFGDIGLKVYDCLKLLVNNYEADSFFYYRLTHIPDINPVIFQLSFRRRCGIEKFNCLLDRPSDPLDLTNPEDLFYFVCDTLSYAYQYVSSFTASLNLDAPAIYQQAAKTYDSTQSRLQHFVAYVYYKKQYLNAKRGIPLDLKKRVSGKIRNPPNKVLLSNPHSKEELKYLYKRAKHCYCAEKKNVSNQFERALRIVVSNDRVKPLLRWVQTDYLEKWLLAKGQDVGYLLLSI</sequence>
<comment type="caution">
    <text evidence="1">The sequence shown here is derived from an EMBL/GenBank/DDBJ whole genome shotgun (WGS) entry which is preliminary data.</text>
</comment>
<dbReference type="AlphaFoldDB" id="A0A196S8Z2"/>
<keyword evidence="2" id="KW-1185">Reference proteome</keyword>
<gene>
    <name evidence="1" type="ORF">AV274_5476</name>
</gene>
<accession>A0A196S8Z2</accession>
<name>A0A196S8Z2_BLAHN</name>
<evidence type="ECO:0000313" key="2">
    <source>
        <dbReference type="Proteomes" id="UP000078348"/>
    </source>
</evidence>
<dbReference type="EMBL" id="LXWW01000508">
    <property type="protein sequence ID" value="OAO12826.1"/>
    <property type="molecule type" value="Genomic_DNA"/>
</dbReference>
<dbReference type="Proteomes" id="UP000078348">
    <property type="component" value="Unassembled WGS sequence"/>
</dbReference>
<evidence type="ECO:0000313" key="1">
    <source>
        <dbReference type="EMBL" id="OAO12826.1"/>
    </source>
</evidence>
<proteinExistence type="predicted"/>
<organism evidence="1 2">
    <name type="scientific">Blastocystis sp. subtype 1 (strain ATCC 50177 / NandII)</name>
    <dbReference type="NCBI Taxonomy" id="478820"/>
    <lineage>
        <taxon>Eukaryota</taxon>
        <taxon>Sar</taxon>
        <taxon>Stramenopiles</taxon>
        <taxon>Bigyra</taxon>
        <taxon>Opalozoa</taxon>
        <taxon>Opalinata</taxon>
        <taxon>Blastocystidae</taxon>
        <taxon>Blastocystis</taxon>
    </lineage>
</organism>
<protein>
    <submittedName>
        <fullName evidence="1">Uncharacterized protein</fullName>
    </submittedName>
</protein>